<feature type="compositionally biased region" description="Basic and acidic residues" evidence="1">
    <location>
        <begin position="52"/>
        <end position="61"/>
    </location>
</feature>
<gene>
    <name evidence="2" type="ORF">GCM10022233_70470</name>
</gene>
<comment type="caution">
    <text evidence="2">The sequence shown here is derived from an EMBL/GenBank/DDBJ whole genome shotgun (WGS) entry which is preliminary data.</text>
</comment>
<name>A0ABP7W577_9ACTN</name>
<evidence type="ECO:0000313" key="2">
    <source>
        <dbReference type="EMBL" id="GAA4080186.1"/>
    </source>
</evidence>
<keyword evidence="3" id="KW-1185">Reference proteome</keyword>
<evidence type="ECO:0000256" key="1">
    <source>
        <dbReference type="SAM" id="MobiDB-lite"/>
    </source>
</evidence>
<feature type="region of interest" description="Disordered" evidence="1">
    <location>
        <begin position="1"/>
        <end position="61"/>
    </location>
</feature>
<evidence type="ECO:0000313" key="3">
    <source>
        <dbReference type="Proteomes" id="UP001499984"/>
    </source>
</evidence>
<accession>A0ABP7W577</accession>
<sequence length="61" mass="6523">MVASGPESMLPPRYEARHSIVSRGPEAAKTSGQERVMLSGYASHSAAGFGPGEERETRNHP</sequence>
<organism evidence="2 3">
    <name type="scientific">Streptomyces shaanxiensis</name>
    <dbReference type="NCBI Taxonomy" id="653357"/>
    <lineage>
        <taxon>Bacteria</taxon>
        <taxon>Bacillati</taxon>
        <taxon>Actinomycetota</taxon>
        <taxon>Actinomycetes</taxon>
        <taxon>Kitasatosporales</taxon>
        <taxon>Streptomycetaceae</taxon>
        <taxon>Streptomyces</taxon>
    </lineage>
</organism>
<protein>
    <submittedName>
        <fullName evidence="2">Uncharacterized protein</fullName>
    </submittedName>
</protein>
<proteinExistence type="predicted"/>
<dbReference type="EMBL" id="BAAAZY010000024">
    <property type="protein sequence ID" value="GAA4080186.1"/>
    <property type="molecule type" value="Genomic_DNA"/>
</dbReference>
<reference evidence="3" key="1">
    <citation type="journal article" date="2019" name="Int. J. Syst. Evol. Microbiol.">
        <title>The Global Catalogue of Microorganisms (GCM) 10K type strain sequencing project: providing services to taxonomists for standard genome sequencing and annotation.</title>
        <authorList>
            <consortium name="The Broad Institute Genomics Platform"/>
            <consortium name="The Broad Institute Genome Sequencing Center for Infectious Disease"/>
            <person name="Wu L."/>
            <person name="Ma J."/>
        </authorList>
    </citation>
    <scope>NUCLEOTIDE SEQUENCE [LARGE SCALE GENOMIC DNA]</scope>
    <source>
        <strain evidence="3">JCM 16925</strain>
    </source>
</reference>
<dbReference type="Proteomes" id="UP001499984">
    <property type="component" value="Unassembled WGS sequence"/>
</dbReference>